<proteinExistence type="predicted"/>
<accession>A0ACB8RLM1</accession>
<evidence type="ECO:0000313" key="1">
    <source>
        <dbReference type="EMBL" id="KAI0044945.1"/>
    </source>
</evidence>
<dbReference type="Proteomes" id="UP000814033">
    <property type="component" value="Unassembled WGS sequence"/>
</dbReference>
<protein>
    <submittedName>
        <fullName evidence="1">Uncharacterized protein</fullName>
    </submittedName>
</protein>
<keyword evidence="2" id="KW-1185">Reference proteome</keyword>
<evidence type="ECO:0000313" key="2">
    <source>
        <dbReference type="Proteomes" id="UP000814033"/>
    </source>
</evidence>
<dbReference type="EMBL" id="MU275966">
    <property type="protein sequence ID" value="KAI0044945.1"/>
    <property type="molecule type" value="Genomic_DNA"/>
</dbReference>
<comment type="caution">
    <text evidence="1">The sequence shown here is derived from an EMBL/GenBank/DDBJ whole genome shotgun (WGS) entry which is preliminary data.</text>
</comment>
<gene>
    <name evidence="1" type="ORF">FA95DRAFT_1608108</name>
</gene>
<organism evidence="1 2">
    <name type="scientific">Auriscalpium vulgare</name>
    <dbReference type="NCBI Taxonomy" id="40419"/>
    <lineage>
        <taxon>Eukaryota</taxon>
        <taxon>Fungi</taxon>
        <taxon>Dikarya</taxon>
        <taxon>Basidiomycota</taxon>
        <taxon>Agaricomycotina</taxon>
        <taxon>Agaricomycetes</taxon>
        <taxon>Russulales</taxon>
        <taxon>Auriscalpiaceae</taxon>
        <taxon>Auriscalpium</taxon>
    </lineage>
</organism>
<sequence length="637" mass="71823">MSEPLLSNDAAATVSTEAAPKPPRIRKKRRTTRRTDAKPTSSHPSLDAMPVEIIAEILTHVPSPREVLAVTRCNRHLHAMLRNPGNASIWRRAREQCHVGEMPAPPPGMSEPAHAAFVLDGGTCEVCKKSTNNMYFSYALRIRLCGRTECRTKGLPELLATNVMSSSPLEQFILSWIPRLEEDIMRLDNSSFHWLMYRHTVLPRKKEYASAVDEYNKVLTLGLSVDEWQESHLQDVFSLEAKQKHACILIKWRKKWDDRANEIRKKNIKLALEIADREGWDKQSLLDSPTYGALHRAHCNALEKVPLFSFEIARAQIEGEVLHISEERVRREKEHAYQVRLDDVARHLERLRAATGKPAVLPTLTSFRSLPVIKLMQAKDTDASGVDKELKSSDTIRDFLQSDLEKWVAAARSDLGEVLGFPRWKNASSKVLHPVDRVTARFICQRCHHVSNKYADAQSLDFAGACAHECPGLDKKMRKRSMWKADQFIPDQKGINVISRAVVLAGSRAEDEAAKGTLEGLAAVFVCKSCDPAIVMDFRRLVGHCKRHDDMQFALVSPTEANVIIGNKPYEAGLYAKVNGRTPEAKKLQEGRNFVCRHCVVAPDAGKRAMIFHGLVSHLKQKHGITHVGDEDFYQEK</sequence>
<reference evidence="1" key="1">
    <citation type="submission" date="2021-02" db="EMBL/GenBank/DDBJ databases">
        <authorList>
            <consortium name="DOE Joint Genome Institute"/>
            <person name="Ahrendt S."/>
            <person name="Looney B.P."/>
            <person name="Miyauchi S."/>
            <person name="Morin E."/>
            <person name="Drula E."/>
            <person name="Courty P.E."/>
            <person name="Chicoki N."/>
            <person name="Fauchery L."/>
            <person name="Kohler A."/>
            <person name="Kuo A."/>
            <person name="Labutti K."/>
            <person name="Pangilinan J."/>
            <person name="Lipzen A."/>
            <person name="Riley R."/>
            <person name="Andreopoulos W."/>
            <person name="He G."/>
            <person name="Johnson J."/>
            <person name="Barry K.W."/>
            <person name="Grigoriev I.V."/>
            <person name="Nagy L."/>
            <person name="Hibbett D."/>
            <person name="Henrissat B."/>
            <person name="Matheny P.B."/>
            <person name="Labbe J."/>
            <person name="Martin F."/>
        </authorList>
    </citation>
    <scope>NUCLEOTIDE SEQUENCE</scope>
    <source>
        <strain evidence="1">FP105234-sp</strain>
    </source>
</reference>
<name>A0ACB8RLM1_9AGAM</name>
<reference evidence="1" key="2">
    <citation type="journal article" date="2022" name="New Phytol.">
        <title>Evolutionary transition to the ectomycorrhizal habit in the genomes of a hyperdiverse lineage of mushroom-forming fungi.</title>
        <authorList>
            <person name="Looney B."/>
            <person name="Miyauchi S."/>
            <person name="Morin E."/>
            <person name="Drula E."/>
            <person name="Courty P.E."/>
            <person name="Kohler A."/>
            <person name="Kuo A."/>
            <person name="LaButti K."/>
            <person name="Pangilinan J."/>
            <person name="Lipzen A."/>
            <person name="Riley R."/>
            <person name="Andreopoulos W."/>
            <person name="He G."/>
            <person name="Johnson J."/>
            <person name="Nolan M."/>
            <person name="Tritt A."/>
            <person name="Barry K.W."/>
            <person name="Grigoriev I.V."/>
            <person name="Nagy L.G."/>
            <person name="Hibbett D."/>
            <person name="Henrissat B."/>
            <person name="Matheny P.B."/>
            <person name="Labbe J."/>
            <person name="Martin F.M."/>
        </authorList>
    </citation>
    <scope>NUCLEOTIDE SEQUENCE</scope>
    <source>
        <strain evidence="1">FP105234-sp</strain>
    </source>
</reference>